<keyword evidence="3" id="KW-0677">Repeat</keyword>
<dbReference type="Proteomes" id="UP000473885">
    <property type="component" value="Unassembled WGS sequence"/>
</dbReference>
<dbReference type="InterPro" id="IPR019734">
    <property type="entry name" value="TPR_rpt"/>
</dbReference>
<gene>
    <name evidence="7" type="ORF">FDF74_08295</name>
</gene>
<comment type="caution">
    <text evidence="7">The sequence shown here is derived from an EMBL/GenBank/DDBJ whole genome shotgun (WGS) entry which is preliminary data.</text>
</comment>
<dbReference type="PROSITE" id="PS50943">
    <property type="entry name" value="HTH_CROC1"/>
    <property type="match status" value="1"/>
</dbReference>
<protein>
    <submittedName>
        <fullName evidence="7">Helix-turn-helix domain-containing protein</fullName>
    </submittedName>
</protein>
<dbReference type="OrthoDB" id="2986817at2"/>
<dbReference type="SMART" id="SM00530">
    <property type="entry name" value="HTH_XRE"/>
    <property type="match status" value="1"/>
</dbReference>
<reference evidence="7 8" key="1">
    <citation type="submission" date="2019-04" db="EMBL/GenBank/DDBJ databases">
        <title>Genome sequencing of Clostridium botulinum Groups I-IV and Clostridium butyricum.</title>
        <authorList>
            <person name="Brunt J."/>
            <person name="Van Vliet A.H.M."/>
            <person name="Stringer S.C."/>
            <person name="Carter A.T."/>
            <person name="Peck M.W."/>
        </authorList>
    </citation>
    <scope>NUCLEOTIDE SEQUENCE [LARGE SCALE GENOMIC DNA]</scope>
    <source>
        <strain evidence="7 8">IFR 18/094</strain>
    </source>
</reference>
<keyword evidence="8" id="KW-1185">Reference proteome</keyword>
<dbReference type="GO" id="GO:0005737">
    <property type="term" value="C:cytoplasm"/>
    <property type="evidence" value="ECO:0007669"/>
    <property type="project" value="UniProtKB-SubCell"/>
</dbReference>
<evidence type="ECO:0000256" key="5">
    <source>
        <dbReference type="ARBA" id="ARBA00038253"/>
    </source>
</evidence>
<evidence type="ECO:0000313" key="8">
    <source>
        <dbReference type="Proteomes" id="UP000473885"/>
    </source>
</evidence>
<evidence type="ECO:0000313" key="7">
    <source>
        <dbReference type="EMBL" id="NEZ47208.1"/>
    </source>
</evidence>
<dbReference type="PANTHER" id="PTHR46630">
    <property type="entry name" value="TETRATRICOPEPTIDE REPEAT PROTEIN 29"/>
    <property type="match status" value="1"/>
</dbReference>
<dbReference type="Gene3D" id="1.10.260.40">
    <property type="entry name" value="lambda repressor-like DNA-binding domains"/>
    <property type="match status" value="1"/>
</dbReference>
<dbReference type="CDD" id="cd00093">
    <property type="entry name" value="HTH_XRE"/>
    <property type="match status" value="1"/>
</dbReference>
<dbReference type="InterPro" id="IPR001387">
    <property type="entry name" value="Cro/C1-type_HTH"/>
</dbReference>
<comment type="subcellular location">
    <subcellularLocation>
        <location evidence="1">Cytoplasm</location>
    </subcellularLocation>
</comment>
<dbReference type="Pfam" id="PF13181">
    <property type="entry name" value="TPR_8"/>
    <property type="match status" value="1"/>
</dbReference>
<keyword evidence="2" id="KW-0963">Cytoplasm</keyword>
<comment type="similarity">
    <text evidence="5">Belongs to the Rap family.</text>
</comment>
<dbReference type="Gene3D" id="1.25.40.10">
    <property type="entry name" value="Tetratricopeptide repeat domain"/>
    <property type="match status" value="2"/>
</dbReference>
<dbReference type="GO" id="GO:0003677">
    <property type="term" value="F:DNA binding"/>
    <property type="evidence" value="ECO:0007669"/>
    <property type="project" value="InterPro"/>
</dbReference>
<evidence type="ECO:0000259" key="6">
    <source>
        <dbReference type="PROSITE" id="PS50943"/>
    </source>
</evidence>
<name>A0A6M0RD74_9CLOT</name>
<keyword evidence="4" id="KW-0802">TPR repeat</keyword>
<evidence type="ECO:0000256" key="3">
    <source>
        <dbReference type="ARBA" id="ARBA00022737"/>
    </source>
</evidence>
<organism evidence="7 8">
    <name type="scientific">Clostridium niameyense</name>
    <dbReference type="NCBI Taxonomy" id="1622073"/>
    <lineage>
        <taxon>Bacteria</taxon>
        <taxon>Bacillati</taxon>
        <taxon>Bacillota</taxon>
        <taxon>Clostridia</taxon>
        <taxon>Eubacteriales</taxon>
        <taxon>Clostridiaceae</taxon>
        <taxon>Clostridium</taxon>
    </lineage>
</organism>
<dbReference type="InterPro" id="IPR011990">
    <property type="entry name" value="TPR-like_helical_dom_sf"/>
</dbReference>
<dbReference type="AlphaFoldDB" id="A0A6M0RD74"/>
<dbReference type="RefSeq" id="WP_050608116.1">
    <property type="nucleotide sequence ID" value="NZ_CABKUB010000006.1"/>
</dbReference>
<dbReference type="SUPFAM" id="SSF48452">
    <property type="entry name" value="TPR-like"/>
    <property type="match status" value="2"/>
</dbReference>
<proteinExistence type="inferred from homology"/>
<dbReference type="InterPro" id="IPR010982">
    <property type="entry name" value="Lambda_DNA-bd_dom_sf"/>
</dbReference>
<dbReference type="PANTHER" id="PTHR46630:SF1">
    <property type="entry name" value="TETRATRICOPEPTIDE REPEAT PROTEIN 29"/>
    <property type="match status" value="1"/>
</dbReference>
<accession>A0A6M0RD74</accession>
<feature type="domain" description="HTH cro/C1-type" evidence="6">
    <location>
        <begin position="10"/>
        <end position="63"/>
    </location>
</feature>
<dbReference type="Pfam" id="PF01381">
    <property type="entry name" value="HTH_3"/>
    <property type="match status" value="1"/>
</dbReference>
<evidence type="ECO:0000256" key="1">
    <source>
        <dbReference type="ARBA" id="ARBA00004496"/>
    </source>
</evidence>
<evidence type="ECO:0000256" key="2">
    <source>
        <dbReference type="ARBA" id="ARBA00022490"/>
    </source>
</evidence>
<dbReference type="InterPro" id="IPR051476">
    <property type="entry name" value="Bac_ResReg_Asp_Phosphatase"/>
</dbReference>
<sequence length="434" mass="50600">MEILSLGEKIKRRRKELNMTLKDLAGDRITPGQISLVESGKSNPSMDLLEYLAESLNTSIEYLMESEDTQAEKICEYYENIIESSILNDNLNLAEEYLERSLHYVEKYDLEYRKAKNLYLRGLIYMYKGELPIAQQFLLSSNVIFIKNNNFEEIVDTFVNLGKITIKLKAYHSSCSYFQQAEKVYNDNDIGNDYLLAEIYYYIAYTYFKLDNLNKAIDYSYLANEKFKQLNNKKEYANTLLLLAQEYSKKGDIDAAIRYSSKTLSVFKEVEDVKYTAEIEDSLGKLFYEFDNLEESFIHFDRAKEIRKTNKDPLIIKTLINICENYIKQKDIDNCKNVLDEIIVNLETADENALVDYYLLKYRVEILSGNVKEAENTICRALSFVENMDDKEKVAEISIIIGKFYIDNGKDKEAANYLNYGVEMFKEIGILKDM</sequence>
<dbReference type="SUPFAM" id="SSF47413">
    <property type="entry name" value="lambda repressor-like DNA-binding domains"/>
    <property type="match status" value="1"/>
</dbReference>
<evidence type="ECO:0000256" key="4">
    <source>
        <dbReference type="ARBA" id="ARBA00022803"/>
    </source>
</evidence>
<dbReference type="EMBL" id="SXDP01000005">
    <property type="protein sequence ID" value="NEZ47208.1"/>
    <property type="molecule type" value="Genomic_DNA"/>
</dbReference>
<dbReference type="SMART" id="SM00028">
    <property type="entry name" value="TPR"/>
    <property type="match status" value="6"/>
</dbReference>